<protein>
    <recommendedName>
        <fullName evidence="3">UvrD-like helicase ATP-binding domain-containing protein</fullName>
    </recommendedName>
</protein>
<dbReference type="STRING" id="5888.A0CJE6"/>
<dbReference type="InterPro" id="IPR027417">
    <property type="entry name" value="P-loop_NTPase"/>
</dbReference>
<dbReference type="HOGENOM" id="CLU_246655_0_0_1"/>
<evidence type="ECO:0008006" key="3">
    <source>
        <dbReference type="Google" id="ProtNLM"/>
    </source>
</evidence>
<sequence>MKKVQINQYREINSIAQIVKANQKIIQAELNQLLQQNSQILQSTSPNELVKLWFELNAEERSKYILSGQHELSNFVQQELKSNFLNVNQILKAANFFDGVPWHYKITNKFAQNFCRLSQHYMKVLAYLKTILQGYFSMIDQVMISTVIDIEPLSNFQAYFQTKTEEGFTLFWEVAIDKVPKLVFQNKLNIKQIVGFNFYHTITFVDIKQENILDKDVKLIISNYHNDTKGSYYRKGIDYSKLKQEEFENEINKCYLFMRSTNNNNQYWELNYNLMKNDIIKWLGHKFISIFLNKQEQAKYQFDTSSQKWISKVDEYIQQNESQIQQEKLFKKDLVQKFADFTISSKLVEFLQKIPNFSIKLTDEQKQIIGMEGKIIFGGRSGTGKTTCLILRLLAMKHIFKLRIEMHKKKNPSIEIDDLYFNCLFISNNNILSIQAKKYYEKLNNQVQAELNKNKQKRNYQNSQNLSWAQGASQDSYRSNLLTQGYQNVQQDYPLFLTIQQLIFMIDSFLNKPYFPQNQSQQNLNMCNFVAGKNNEDMPFQVPNQYFKQDIDQEGEINLNGLIQQQLFKDNKDVENNTQNYYWKEEQKEKLINHQEVDFAFFLNNFWLKKCSNVQLNPHFVWTYIYSYIKGCSNAHEYPGHYISKSTFLRMVSDNKEFNILYDTFVQYEKWRAEKGYYDLLDVVNHILVQFKQDEICMPQIHYLIIDEIQDLPEAMILLFEKIALFGTIYSGDTAQNISKGVGFRFLTIQELSKRIDQKDEYQYYQSEQFLKTLNQNFRSNSQILKLANSIVSLIQMYFPKTIDDFIKESSNFNGIKPIIVNGSLDLLFYLFEGLDSTLINEEIQKQPIELGFRSVIIVKNKEQKKNIPKLLQHIQVLSIEEVKGLEFENVILYNFFTDSIIKEFEWKLLQTCEVIDEEMNKQAYLTSLTRKSTIDYYTSYFTGYDDKNGNILIKRMIPYIKYYDEFSYNNSGLCNELKQLYIATTRSRQCLYIFDEQPQQRRWIEQIWKSLLLVEIFEQINFDHQNLQPNLQIKSKFQWKEQGKIMFQKQLYEQAEKCFQFSDEDIMCKRAKGFRLATEGCQLILSFQQQSQQYLKLKDKNQKISELKQQYQVRLQEAAYLFQDTLNFRQAAQCFYFCEQYDQAFQIYASLELFQEAGDAAYKSEKYIEAAKFFLKCKDITKTIDSYEKANEFEQILQVLYQQKDKINDAIRTAFINKYFPIFLKKLTIEFENKQQYYCQQNTVEDLARKFILSLKNIEEHRYLNDNIMESKKQFESFQQQFNFEEDSILDFQFNLNKFKECQNENETEDIDFRDYSIINPQRQCAIKSNIQCINSNLQDIKVQDSAITKLFKYIAMFSNEFQKSLLKNTNYQTEQQSTYQIQIEQLDQSDDQLINLDSIDQSQILYVLDVLNQFQNYKLCIIICNRYSLQDHLIKYLSKIAISLSPLLQQQPGLNQNKLEITEQQVKKGKAASLTLHQIFQMIDSKFLIQQISQEKGLIPSKYLGNDFYTLLILLGFWKKIFNILYQFAHYLWTLEVGKVSIG</sequence>
<dbReference type="GeneID" id="5024095"/>
<dbReference type="OrthoDB" id="3156807at2759"/>
<keyword evidence="2" id="KW-1185">Reference proteome</keyword>
<dbReference type="KEGG" id="ptm:GSPATT00000624001"/>
<dbReference type="eggNOG" id="ENOG502QQZC">
    <property type="taxonomic scope" value="Eukaryota"/>
</dbReference>
<reference evidence="1 2" key="1">
    <citation type="journal article" date="2006" name="Nature">
        <title>Global trends of whole-genome duplications revealed by the ciliate Paramecium tetraurelia.</title>
        <authorList>
            <consortium name="Genoscope"/>
            <person name="Aury J.-M."/>
            <person name="Jaillon O."/>
            <person name="Duret L."/>
            <person name="Noel B."/>
            <person name="Jubin C."/>
            <person name="Porcel B.M."/>
            <person name="Segurens B."/>
            <person name="Daubin V."/>
            <person name="Anthouard V."/>
            <person name="Aiach N."/>
            <person name="Arnaiz O."/>
            <person name="Billaut A."/>
            <person name="Beisson J."/>
            <person name="Blanc I."/>
            <person name="Bouhouche K."/>
            <person name="Camara F."/>
            <person name="Duharcourt S."/>
            <person name="Guigo R."/>
            <person name="Gogendeau D."/>
            <person name="Katinka M."/>
            <person name="Keller A.-M."/>
            <person name="Kissmehl R."/>
            <person name="Klotz C."/>
            <person name="Koll F."/>
            <person name="Le Moue A."/>
            <person name="Lepere C."/>
            <person name="Malinsky S."/>
            <person name="Nowacki M."/>
            <person name="Nowak J.K."/>
            <person name="Plattner H."/>
            <person name="Poulain J."/>
            <person name="Ruiz F."/>
            <person name="Serrano V."/>
            <person name="Zagulski M."/>
            <person name="Dessen P."/>
            <person name="Betermier M."/>
            <person name="Weissenbach J."/>
            <person name="Scarpelli C."/>
            <person name="Schachter V."/>
            <person name="Sperling L."/>
            <person name="Meyer E."/>
            <person name="Cohen J."/>
            <person name="Wincker P."/>
        </authorList>
    </citation>
    <scope>NUCLEOTIDE SEQUENCE [LARGE SCALE GENOMIC DNA]</scope>
    <source>
        <strain evidence="1 2">Stock d4-2</strain>
    </source>
</reference>
<name>A0CJE6_PARTE</name>
<evidence type="ECO:0000313" key="2">
    <source>
        <dbReference type="Proteomes" id="UP000000600"/>
    </source>
</evidence>
<organism evidence="1 2">
    <name type="scientific">Paramecium tetraurelia</name>
    <dbReference type="NCBI Taxonomy" id="5888"/>
    <lineage>
        <taxon>Eukaryota</taxon>
        <taxon>Sar</taxon>
        <taxon>Alveolata</taxon>
        <taxon>Ciliophora</taxon>
        <taxon>Intramacronucleata</taxon>
        <taxon>Oligohymenophorea</taxon>
        <taxon>Peniculida</taxon>
        <taxon>Parameciidae</taxon>
        <taxon>Paramecium</taxon>
    </lineage>
</organism>
<dbReference type="Proteomes" id="UP000000600">
    <property type="component" value="Unassembled WGS sequence"/>
</dbReference>
<dbReference type="OMA" id="GHYISKS"/>
<dbReference type="RefSeq" id="XP_001438310.1">
    <property type="nucleotide sequence ID" value="XM_001438273.1"/>
</dbReference>
<dbReference type="PANTHER" id="PTHR21529">
    <property type="entry name" value="MAMMARY TURMOR VIRUS RECEPTOR HOMOLOG 1, 2 MTVR1, 2"/>
    <property type="match status" value="1"/>
</dbReference>
<dbReference type="PANTHER" id="PTHR21529:SF4">
    <property type="entry name" value="TPR AND ANKYRIN REPEAT-CONTAINING PROTEIN 1"/>
    <property type="match status" value="1"/>
</dbReference>
<gene>
    <name evidence="1" type="ORF">GSPATT00000624001</name>
</gene>
<dbReference type="InterPro" id="IPR039904">
    <property type="entry name" value="TRANK1"/>
</dbReference>
<accession>A0CJE6</accession>
<dbReference type="SUPFAM" id="SSF52540">
    <property type="entry name" value="P-loop containing nucleoside triphosphate hydrolases"/>
    <property type="match status" value="1"/>
</dbReference>
<evidence type="ECO:0000313" key="1">
    <source>
        <dbReference type="EMBL" id="CAK70913.1"/>
    </source>
</evidence>
<dbReference type="EMBL" id="CT868096">
    <property type="protein sequence ID" value="CAK70913.1"/>
    <property type="molecule type" value="Genomic_DNA"/>
</dbReference>
<dbReference type="Gene3D" id="3.40.50.300">
    <property type="entry name" value="P-loop containing nucleotide triphosphate hydrolases"/>
    <property type="match status" value="1"/>
</dbReference>
<dbReference type="InParanoid" id="A0CJE6"/>
<proteinExistence type="predicted"/>